<feature type="region of interest" description="Disordered" evidence="7">
    <location>
        <begin position="46"/>
        <end position="65"/>
    </location>
</feature>
<dbReference type="Pfam" id="PF00010">
    <property type="entry name" value="HLH"/>
    <property type="match status" value="1"/>
</dbReference>
<dbReference type="PANTHER" id="PTHR16223">
    <property type="entry name" value="TRANSCRIPTION FACTOR BHLH83-RELATED"/>
    <property type="match status" value="1"/>
</dbReference>
<dbReference type="PANTHER" id="PTHR16223:SF177">
    <property type="entry name" value="TRANSCRIPTION FACTOR BHLH129"/>
    <property type="match status" value="1"/>
</dbReference>
<proteinExistence type="inferred from homology"/>
<dbReference type="PROSITE" id="PS50888">
    <property type="entry name" value="BHLH"/>
    <property type="match status" value="1"/>
</dbReference>
<dbReference type="AlphaFoldDB" id="A0AAQ3JT08"/>
<dbReference type="SMART" id="SM00353">
    <property type="entry name" value="HLH"/>
    <property type="match status" value="1"/>
</dbReference>
<evidence type="ECO:0000256" key="7">
    <source>
        <dbReference type="SAM" id="MobiDB-lite"/>
    </source>
</evidence>
<keyword evidence="3" id="KW-0805">Transcription regulation</keyword>
<dbReference type="SUPFAM" id="SSF47459">
    <property type="entry name" value="HLH, helix-loop-helix DNA-binding domain"/>
    <property type="match status" value="1"/>
</dbReference>
<gene>
    <name evidence="9" type="ORF">Cni_G03236</name>
</gene>
<dbReference type="GO" id="GO:0005634">
    <property type="term" value="C:nucleus"/>
    <property type="evidence" value="ECO:0007669"/>
    <property type="project" value="UniProtKB-SubCell"/>
</dbReference>
<dbReference type="EMBL" id="CP136890">
    <property type="protein sequence ID" value="WOK94532.1"/>
    <property type="molecule type" value="Genomic_DNA"/>
</dbReference>
<keyword evidence="10" id="KW-1185">Reference proteome</keyword>
<comment type="subcellular location">
    <subcellularLocation>
        <location evidence="1">Nucleus</location>
    </subcellularLocation>
</comment>
<evidence type="ECO:0000313" key="10">
    <source>
        <dbReference type="Proteomes" id="UP001327560"/>
    </source>
</evidence>
<evidence type="ECO:0000256" key="4">
    <source>
        <dbReference type="ARBA" id="ARBA00023125"/>
    </source>
</evidence>
<reference evidence="9 10" key="1">
    <citation type="submission" date="2023-10" db="EMBL/GenBank/DDBJ databases">
        <title>Chromosome-scale genome assembly provides insights into flower coloration mechanisms of Canna indica.</title>
        <authorList>
            <person name="Li C."/>
        </authorList>
    </citation>
    <scope>NUCLEOTIDE SEQUENCE [LARGE SCALE GENOMIC DNA]</scope>
    <source>
        <tissue evidence="9">Flower</tissue>
    </source>
</reference>
<dbReference type="FunFam" id="4.10.280.10:FF:000021">
    <property type="entry name" value="Transcription factor bHLH130 family"/>
    <property type="match status" value="1"/>
</dbReference>
<dbReference type="GO" id="GO:0000981">
    <property type="term" value="F:DNA-binding transcription factor activity, RNA polymerase II-specific"/>
    <property type="evidence" value="ECO:0007669"/>
    <property type="project" value="TreeGrafter"/>
</dbReference>
<feature type="compositionally biased region" description="Pro residues" evidence="7">
    <location>
        <begin position="14"/>
        <end position="23"/>
    </location>
</feature>
<name>A0AAQ3JT08_9LILI</name>
<keyword evidence="6" id="KW-0539">Nucleus</keyword>
<sequence>MNQAAPGGNKPRSMGPPPPPPPGLSRYGSAPGAFLSGLADSVIAGGGELSAPAPPEGMMGRFFPGDSPCLTSESSCRGAGRDAPGSASGVVGGCLQGSYGGGPGEVHAAAGGSPLVRHSSSPAGFFSHLLSDHGLSAARGMCNYHQTGTDGMHVSANRRLRSQWSFSRQDSLSQISESSIPEIGESVTCCTSSDEAAGHAGQSYISGNFQLGSWDDNNSIAFSAPPSKRAKDNNGDIVTSLSNIDSQFGLQRTSSEMSALEKYLQIQQDSIPCKVRAKRGCATHPRSIAERERRTRISKRLRKLQDLVPNMDKQTSTSDMLELAIQHIKELQNQLQKLKQEQANCTCPGKQLEKS</sequence>
<feature type="domain" description="BHLH" evidence="8">
    <location>
        <begin position="281"/>
        <end position="331"/>
    </location>
</feature>
<evidence type="ECO:0000259" key="8">
    <source>
        <dbReference type="PROSITE" id="PS50888"/>
    </source>
</evidence>
<dbReference type="InterPro" id="IPR045843">
    <property type="entry name" value="IND-like"/>
</dbReference>
<protein>
    <recommendedName>
        <fullName evidence="8">BHLH domain-containing protein</fullName>
    </recommendedName>
</protein>
<dbReference type="CDD" id="cd11393">
    <property type="entry name" value="bHLH_AtbHLH_like"/>
    <property type="match status" value="1"/>
</dbReference>
<accession>A0AAQ3JT08</accession>
<evidence type="ECO:0000256" key="6">
    <source>
        <dbReference type="ARBA" id="ARBA00023242"/>
    </source>
</evidence>
<evidence type="ECO:0000313" key="9">
    <source>
        <dbReference type="EMBL" id="WOK94532.1"/>
    </source>
</evidence>
<keyword evidence="4" id="KW-0238">DNA-binding</keyword>
<keyword evidence="5" id="KW-0804">Transcription</keyword>
<evidence type="ECO:0000256" key="1">
    <source>
        <dbReference type="ARBA" id="ARBA00004123"/>
    </source>
</evidence>
<dbReference type="InterPro" id="IPR036638">
    <property type="entry name" value="HLH_DNA-bd_sf"/>
</dbReference>
<dbReference type="GO" id="GO:0046983">
    <property type="term" value="F:protein dimerization activity"/>
    <property type="evidence" value="ECO:0007669"/>
    <property type="project" value="InterPro"/>
</dbReference>
<dbReference type="Proteomes" id="UP001327560">
    <property type="component" value="Chromosome 1"/>
</dbReference>
<organism evidence="9 10">
    <name type="scientific">Canna indica</name>
    <name type="common">Indian-shot</name>
    <dbReference type="NCBI Taxonomy" id="4628"/>
    <lineage>
        <taxon>Eukaryota</taxon>
        <taxon>Viridiplantae</taxon>
        <taxon>Streptophyta</taxon>
        <taxon>Embryophyta</taxon>
        <taxon>Tracheophyta</taxon>
        <taxon>Spermatophyta</taxon>
        <taxon>Magnoliopsida</taxon>
        <taxon>Liliopsida</taxon>
        <taxon>Zingiberales</taxon>
        <taxon>Cannaceae</taxon>
        <taxon>Canna</taxon>
    </lineage>
</organism>
<comment type="similarity">
    <text evidence="2">Belongs to the bHLH protein family.</text>
</comment>
<dbReference type="Gene3D" id="4.10.280.10">
    <property type="entry name" value="Helix-loop-helix DNA-binding domain"/>
    <property type="match status" value="1"/>
</dbReference>
<feature type="region of interest" description="Disordered" evidence="7">
    <location>
        <begin position="1"/>
        <end position="32"/>
    </location>
</feature>
<dbReference type="InterPro" id="IPR011598">
    <property type="entry name" value="bHLH_dom"/>
</dbReference>
<dbReference type="GO" id="GO:0000978">
    <property type="term" value="F:RNA polymerase II cis-regulatory region sequence-specific DNA binding"/>
    <property type="evidence" value="ECO:0007669"/>
    <property type="project" value="TreeGrafter"/>
</dbReference>
<evidence type="ECO:0000256" key="2">
    <source>
        <dbReference type="ARBA" id="ARBA00005510"/>
    </source>
</evidence>
<evidence type="ECO:0000256" key="3">
    <source>
        <dbReference type="ARBA" id="ARBA00023015"/>
    </source>
</evidence>
<evidence type="ECO:0000256" key="5">
    <source>
        <dbReference type="ARBA" id="ARBA00023163"/>
    </source>
</evidence>
<dbReference type="InterPro" id="IPR045239">
    <property type="entry name" value="bHLH95_bHLH"/>
</dbReference>